<dbReference type="InterPro" id="IPR052930">
    <property type="entry name" value="TA_antitoxin_MntA"/>
</dbReference>
<comment type="caution">
    <text evidence="6">The sequence shown here is derived from an EMBL/GenBank/DDBJ whole genome shotgun (WGS) entry which is preliminary data.</text>
</comment>
<gene>
    <name evidence="6" type="ORF">A3G49_02425</name>
</gene>
<dbReference type="Gene3D" id="3.30.460.10">
    <property type="entry name" value="Beta Polymerase, domain 2"/>
    <property type="match status" value="1"/>
</dbReference>
<name>A0A1G2LNJ6_9BACT</name>
<evidence type="ECO:0000256" key="3">
    <source>
        <dbReference type="ARBA" id="ARBA00022801"/>
    </source>
</evidence>
<reference evidence="6 7" key="1">
    <citation type="journal article" date="2016" name="Nat. Commun.">
        <title>Thousands of microbial genomes shed light on interconnected biogeochemical processes in an aquifer system.</title>
        <authorList>
            <person name="Anantharaman K."/>
            <person name="Brown C.T."/>
            <person name="Hug L.A."/>
            <person name="Sharon I."/>
            <person name="Castelle C.J."/>
            <person name="Probst A.J."/>
            <person name="Thomas B.C."/>
            <person name="Singh A."/>
            <person name="Wilkins M.J."/>
            <person name="Karaoz U."/>
            <person name="Brodie E.L."/>
            <person name="Williams K.H."/>
            <person name="Hubbard S.S."/>
            <person name="Banfield J.F."/>
        </authorList>
    </citation>
    <scope>NUCLEOTIDE SEQUENCE [LARGE SCALE GENOMIC DNA]</scope>
</reference>
<dbReference type="PANTHER" id="PTHR43852">
    <property type="entry name" value="NUCLEOTIDYLTRANSFERASE"/>
    <property type="match status" value="1"/>
</dbReference>
<organism evidence="6 7">
    <name type="scientific">Candidatus Sungbacteria bacterium RIFCSPLOWO2_12_FULL_41_11</name>
    <dbReference type="NCBI Taxonomy" id="1802286"/>
    <lineage>
        <taxon>Bacteria</taxon>
        <taxon>Candidatus Sungiibacteriota</taxon>
    </lineage>
</organism>
<dbReference type="Pfam" id="PF01934">
    <property type="entry name" value="HepT-like"/>
    <property type="match status" value="1"/>
</dbReference>
<dbReference type="SUPFAM" id="SSF81301">
    <property type="entry name" value="Nucleotidyltransferase"/>
    <property type="match status" value="1"/>
</dbReference>
<proteinExistence type="inferred from homology"/>
<dbReference type="InterPro" id="IPR037038">
    <property type="entry name" value="HepT-like_sf"/>
</dbReference>
<dbReference type="EMBL" id="MHQY01000033">
    <property type="protein sequence ID" value="OHA13197.1"/>
    <property type="molecule type" value="Genomic_DNA"/>
</dbReference>
<accession>A0A1G2LNJ6</accession>
<dbReference type="InterPro" id="IPR008201">
    <property type="entry name" value="HepT-like"/>
</dbReference>
<evidence type="ECO:0000256" key="4">
    <source>
        <dbReference type="ARBA" id="ARBA00024207"/>
    </source>
</evidence>
<dbReference type="InterPro" id="IPR041633">
    <property type="entry name" value="Polbeta"/>
</dbReference>
<dbReference type="AlphaFoldDB" id="A0A1G2LNJ6"/>
<dbReference type="GO" id="GO:0110001">
    <property type="term" value="C:toxin-antitoxin complex"/>
    <property type="evidence" value="ECO:0007669"/>
    <property type="project" value="InterPro"/>
</dbReference>
<feature type="domain" description="Polymerase beta nucleotidyltransferase" evidence="5">
    <location>
        <begin position="10"/>
        <end position="108"/>
    </location>
</feature>
<evidence type="ECO:0000259" key="5">
    <source>
        <dbReference type="Pfam" id="PF18765"/>
    </source>
</evidence>
<dbReference type="Proteomes" id="UP000177171">
    <property type="component" value="Unassembled WGS sequence"/>
</dbReference>
<comment type="similarity">
    <text evidence="4">Belongs to the HepT RNase toxin family.</text>
</comment>
<dbReference type="InterPro" id="IPR043519">
    <property type="entry name" value="NT_sf"/>
</dbReference>
<dbReference type="CDD" id="cd05403">
    <property type="entry name" value="NT_KNTase_like"/>
    <property type="match status" value="1"/>
</dbReference>
<dbReference type="GO" id="GO:0004540">
    <property type="term" value="F:RNA nuclease activity"/>
    <property type="evidence" value="ECO:0007669"/>
    <property type="project" value="InterPro"/>
</dbReference>
<dbReference type="PANTHER" id="PTHR43852:SF3">
    <property type="entry name" value="NUCLEOTIDYLTRANSFERASE"/>
    <property type="match status" value="1"/>
</dbReference>
<evidence type="ECO:0000256" key="2">
    <source>
        <dbReference type="ARBA" id="ARBA00022722"/>
    </source>
</evidence>
<evidence type="ECO:0000313" key="7">
    <source>
        <dbReference type="Proteomes" id="UP000177171"/>
    </source>
</evidence>
<evidence type="ECO:0000313" key="6">
    <source>
        <dbReference type="EMBL" id="OHA13197.1"/>
    </source>
</evidence>
<dbReference type="Pfam" id="PF18765">
    <property type="entry name" value="Polbeta"/>
    <property type="match status" value="1"/>
</dbReference>
<dbReference type="GO" id="GO:0016787">
    <property type="term" value="F:hydrolase activity"/>
    <property type="evidence" value="ECO:0007669"/>
    <property type="project" value="UniProtKB-KW"/>
</dbReference>
<dbReference type="Gene3D" id="1.20.120.580">
    <property type="entry name" value="bsu32300-like"/>
    <property type="match status" value="1"/>
</dbReference>
<keyword evidence="3" id="KW-0378">Hydrolase</keyword>
<dbReference type="NCBIfam" id="NF047752">
    <property type="entry name" value="MntA_antitoxin"/>
    <property type="match status" value="1"/>
</dbReference>
<evidence type="ECO:0000256" key="1">
    <source>
        <dbReference type="ARBA" id="ARBA00022649"/>
    </source>
</evidence>
<keyword evidence="1" id="KW-1277">Toxin-antitoxin system</keyword>
<sequence length="288" mass="34007">MDKQNGLIRKLKEYFEKRDDVAMAFLFGSRAEDRRHSGSDWDIAVYFKPEVERTEWEEHNREYPEETRVWGDCVDILKTDKVDLLVLNRAPATIADSAIRGVPLVVKDRGLWLEFMLIITSAAEDLREFARDYYEIYMRSKSLTLRDAERLGRIIEFINNQMTLYSVFRELTFGEYEKDLIKRGAAERWVENMVNSTMDISKIVLSSSKKPMPYGYADTIRVALLYLNINDGFWQKFLDWVKLRNALAHEYTDIKWKKIEDFAKTSEPYFQTLVKSAQTFLEREREGV</sequence>
<protein>
    <recommendedName>
        <fullName evidence="5">Polymerase beta nucleotidyltransferase domain-containing protein</fullName>
    </recommendedName>
</protein>
<keyword evidence="2" id="KW-0540">Nuclease</keyword>